<feature type="modified residue" description="4-aspartylphosphate" evidence="2">
    <location>
        <position position="1186"/>
    </location>
</feature>
<keyword evidence="6" id="KW-0418">Kinase</keyword>
<dbReference type="PANTHER" id="PTHR43719:SF72">
    <property type="entry name" value="HISTIDINE KINASE_RESPONSE REGULATOR, PUTATIVE (AFU_ORTHOLOGUE AFUA_8G06140)-RELATED"/>
    <property type="match status" value="1"/>
</dbReference>
<dbReference type="SMART" id="SM00448">
    <property type="entry name" value="REC"/>
    <property type="match status" value="1"/>
</dbReference>
<feature type="compositionally biased region" description="Basic and acidic residues" evidence="3">
    <location>
        <begin position="1042"/>
        <end position="1059"/>
    </location>
</feature>
<feature type="region of interest" description="Disordered" evidence="3">
    <location>
        <begin position="1089"/>
        <end position="1127"/>
    </location>
</feature>
<dbReference type="CDD" id="cd00082">
    <property type="entry name" value="HisKA"/>
    <property type="match status" value="1"/>
</dbReference>
<evidence type="ECO:0000259" key="4">
    <source>
        <dbReference type="PROSITE" id="PS50109"/>
    </source>
</evidence>
<dbReference type="Pfam" id="PF00512">
    <property type="entry name" value="HisKA"/>
    <property type="match status" value="1"/>
</dbReference>
<dbReference type="Pfam" id="PF02518">
    <property type="entry name" value="HATPase_c"/>
    <property type="match status" value="1"/>
</dbReference>
<dbReference type="PROSITE" id="PS50109">
    <property type="entry name" value="HIS_KIN"/>
    <property type="match status" value="1"/>
</dbReference>
<dbReference type="InterPro" id="IPR036890">
    <property type="entry name" value="HATPase_C_sf"/>
</dbReference>
<dbReference type="Gene3D" id="1.10.287.130">
    <property type="match status" value="1"/>
</dbReference>
<evidence type="ECO:0000313" key="6">
    <source>
        <dbReference type="EMBL" id="KAL3419195.1"/>
    </source>
</evidence>
<dbReference type="PANTHER" id="PTHR43719">
    <property type="entry name" value="TWO-COMPONENT HISTIDINE KINASE"/>
    <property type="match status" value="1"/>
</dbReference>
<keyword evidence="1 2" id="KW-0597">Phosphoprotein</keyword>
<sequence>MSASSRYSTHSSLDSVSFDNPPIIEAMQNCHSHDTASSPSKDHERLESQRALELRKFFAPKNAALGANEGYNDSLNDDGALSAFAESALWRLKGVHAMVSLVDRGEQFFLGGAQRIGEDDVSLGDEWFGCASVATPGGLCENTLALDNTDDPYPCFCINDLSQDPRFAALPVVDGTLASYRFYSGTPITTDHGINIGSFFVFDNQPRDGLSANHRKYLSMASKNIMKHLEMKREAAERRRVALMSKGIATFIERTSRDTLALDVNVQAEDGIEAPEPGIIVDSDQVYEHKETLESLENQSSVPGNDGKSKNSILDQIRTTLDHAAEILRESLELNVGGVVFLDTAIGYTDTDDTDAYNDNSTIIGALVDQITEYPEKTLKVRQNSNASMSRSSLLDGRTRSHRHLSSGQVRSSYDKYRAVKVQAMSAAKIATWDPETKVLDGKTLQALLNSYPKGNVWYIDENGYFSSLEQIHEQEERARRSQSGRRRSIPSTDIKKQQAEAAMLSSIFTKARQIIFLPLWDAGGDRWYSACFVWSQSAVPVFTVDSEISYLSAFTSSVMVEISRLDAIAANKMKSDFISSISHEFRSPLHGILASADFLQESELDGSQTEFISTIRKCGGTLLDTINHVLDYSKINSFEMKDNQQGAISNELYQVTNLALLCEDVVNGMLAAKEYRGSDEGMQLHSYSQAVYMPPSPNKSFVAIVIDIERRVWDYKLQAGALRRIVMNIFGNAQKYTKNGYILLELKVNPADSSHPNPCSKTANCSGGVLSLHIKDSGKGMSREYMERKLYQPFAQEDTFSPGVGLGLSIVWSIVNKLGGKINMRSELGVGTDVEINLPLEAAEETETDQSTISDRLLLSGDYHISELRKRAAGKTVYLVRGKTEQESRHKNMVWKCIENYCSEWFEFDPSSYSTNEDLEKADLIITDQASYLEWDAKRVLVVHEEMVYTKPQDDRSRSHHIGHISSPIGPFKFARCILALFDQNWGRNDSPKTRKDAGTQTPLASPDEFISPRNDYDFLPLGAIPFSAKTDFMPSIAKVEEEGSKLKSEEKGDEHRIGRSSKAENQMNAETVASFQRLSLEDIAPGFMPKLPQTPRKAIKPKAGTGVDSGTNTPNKIPSSSPAKTSQVSLNILAVDDNDLNLQLLTRYLQKRKCDNISTATNGVEAVAAVRAASDTPFDVIFMDISMPEMDGFEATQVIRSLERSLQHGDKSPGTSGTATPLPCGSDVAIEEAVQETAGHSAYVVALTGLASRRDRDKAEEIGFDDFLTKPVSFVKIGELLKRLSMEKGTLDLVAPEP</sequence>
<accession>A0ABR4P7A0</accession>
<evidence type="ECO:0000256" key="1">
    <source>
        <dbReference type="ARBA" id="ARBA00022553"/>
    </source>
</evidence>
<dbReference type="SMART" id="SM00388">
    <property type="entry name" value="HisKA"/>
    <property type="match status" value="1"/>
</dbReference>
<dbReference type="Gene3D" id="3.40.50.2300">
    <property type="match status" value="1"/>
</dbReference>
<feature type="region of interest" description="Disordered" evidence="3">
    <location>
        <begin position="385"/>
        <end position="408"/>
    </location>
</feature>
<dbReference type="InterPro" id="IPR036097">
    <property type="entry name" value="HisK_dim/P_sf"/>
</dbReference>
<proteinExistence type="predicted"/>
<dbReference type="Gene3D" id="3.30.565.10">
    <property type="entry name" value="Histidine kinase-like ATPase, C-terminal domain"/>
    <property type="match status" value="1"/>
</dbReference>
<evidence type="ECO:0000256" key="2">
    <source>
        <dbReference type="PROSITE-ProRule" id="PRU00169"/>
    </source>
</evidence>
<keyword evidence="6" id="KW-0808">Transferase</keyword>
<feature type="region of interest" description="Disordered" evidence="3">
    <location>
        <begin position="1042"/>
        <end position="1068"/>
    </location>
</feature>
<dbReference type="GO" id="GO:0016301">
    <property type="term" value="F:kinase activity"/>
    <property type="evidence" value="ECO:0007669"/>
    <property type="project" value="UniProtKB-KW"/>
</dbReference>
<dbReference type="InterPro" id="IPR001789">
    <property type="entry name" value="Sig_transdc_resp-reg_receiver"/>
</dbReference>
<dbReference type="EMBL" id="JBFCZG010000008">
    <property type="protein sequence ID" value="KAL3419195.1"/>
    <property type="molecule type" value="Genomic_DNA"/>
</dbReference>
<organism evidence="6 7">
    <name type="scientific">Phlyctema vagabunda</name>
    <dbReference type="NCBI Taxonomy" id="108571"/>
    <lineage>
        <taxon>Eukaryota</taxon>
        <taxon>Fungi</taxon>
        <taxon>Dikarya</taxon>
        <taxon>Ascomycota</taxon>
        <taxon>Pezizomycotina</taxon>
        <taxon>Leotiomycetes</taxon>
        <taxon>Helotiales</taxon>
        <taxon>Dermateaceae</taxon>
        <taxon>Phlyctema</taxon>
    </lineage>
</organism>
<dbReference type="SUPFAM" id="SSF52172">
    <property type="entry name" value="CheY-like"/>
    <property type="match status" value="1"/>
</dbReference>
<dbReference type="InterPro" id="IPR003594">
    <property type="entry name" value="HATPase_dom"/>
</dbReference>
<gene>
    <name evidence="6" type="ORF">PVAG01_09417</name>
</gene>
<name>A0ABR4P7A0_9HELO</name>
<dbReference type="SMART" id="SM00387">
    <property type="entry name" value="HATPase_c"/>
    <property type="match status" value="1"/>
</dbReference>
<evidence type="ECO:0000259" key="5">
    <source>
        <dbReference type="PROSITE" id="PS50110"/>
    </source>
</evidence>
<feature type="domain" description="Histidine kinase" evidence="4">
    <location>
        <begin position="581"/>
        <end position="843"/>
    </location>
</feature>
<feature type="domain" description="Response regulatory" evidence="5">
    <location>
        <begin position="1133"/>
        <end position="1287"/>
    </location>
</feature>
<feature type="compositionally biased region" description="Polar residues" evidence="3">
    <location>
        <begin position="1110"/>
        <end position="1127"/>
    </location>
</feature>
<dbReference type="InterPro" id="IPR005467">
    <property type="entry name" value="His_kinase_dom"/>
</dbReference>
<dbReference type="InterPro" id="IPR003661">
    <property type="entry name" value="HisK_dim/P_dom"/>
</dbReference>
<dbReference type="Proteomes" id="UP001629113">
    <property type="component" value="Unassembled WGS sequence"/>
</dbReference>
<dbReference type="PROSITE" id="PS50110">
    <property type="entry name" value="RESPONSE_REGULATORY"/>
    <property type="match status" value="1"/>
</dbReference>
<keyword evidence="7" id="KW-1185">Reference proteome</keyword>
<dbReference type="InterPro" id="IPR050956">
    <property type="entry name" value="2C_system_His_kinase"/>
</dbReference>
<dbReference type="PRINTS" id="PR00344">
    <property type="entry name" value="BCTRLSENSOR"/>
</dbReference>
<dbReference type="Pfam" id="PF00072">
    <property type="entry name" value="Response_reg"/>
    <property type="match status" value="1"/>
</dbReference>
<dbReference type="SUPFAM" id="SSF47384">
    <property type="entry name" value="Homodimeric domain of signal transducing histidine kinase"/>
    <property type="match status" value="1"/>
</dbReference>
<feature type="region of interest" description="Disordered" evidence="3">
    <location>
        <begin position="990"/>
        <end position="1011"/>
    </location>
</feature>
<dbReference type="InterPro" id="IPR011006">
    <property type="entry name" value="CheY-like_superfamily"/>
</dbReference>
<feature type="region of interest" description="Disordered" evidence="3">
    <location>
        <begin position="292"/>
        <end position="311"/>
    </location>
</feature>
<protein>
    <submittedName>
        <fullName evidence="6">Sensor histidine kinase response</fullName>
    </submittedName>
</protein>
<comment type="caution">
    <text evidence="6">The sequence shown here is derived from an EMBL/GenBank/DDBJ whole genome shotgun (WGS) entry which is preliminary data.</text>
</comment>
<evidence type="ECO:0000256" key="3">
    <source>
        <dbReference type="SAM" id="MobiDB-lite"/>
    </source>
</evidence>
<evidence type="ECO:0000313" key="7">
    <source>
        <dbReference type="Proteomes" id="UP001629113"/>
    </source>
</evidence>
<dbReference type="SUPFAM" id="SSF55874">
    <property type="entry name" value="ATPase domain of HSP90 chaperone/DNA topoisomerase II/histidine kinase"/>
    <property type="match status" value="1"/>
</dbReference>
<dbReference type="SUPFAM" id="SSF55781">
    <property type="entry name" value="GAF domain-like"/>
    <property type="match status" value="1"/>
</dbReference>
<reference evidence="6 7" key="1">
    <citation type="submission" date="2024-06" db="EMBL/GenBank/DDBJ databases">
        <title>Complete genome of Phlyctema vagabunda strain 19-DSS-EL-015.</title>
        <authorList>
            <person name="Fiorenzani C."/>
        </authorList>
    </citation>
    <scope>NUCLEOTIDE SEQUENCE [LARGE SCALE GENOMIC DNA]</scope>
    <source>
        <strain evidence="6 7">19-DSS-EL-015</strain>
    </source>
</reference>
<dbReference type="CDD" id="cd17546">
    <property type="entry name" value="REC_hyHK_CKI1_RcsC-like"/>
    <property type="match status" value="1"/>
</dbReference>
<dbReference type="InterPro" id="IPR004358">
    <property type="entry name" value="Sig_transdc_His_kin-like_C"/>
</dbReference>